<evidence type="ECO:0000256" key="4">
    <source>
        <dbReference type="PROSITE-ProRule" id="PRU00024"/>
    </source>
</evidence>
<dbReference type="SUPFAM" id="SSF57850">
    <property type="entry name" value="RING/U-box"/>
    <property type="match status" value="1"/>
</dbReference>
<feature type="domain" description="RING-type" evidence="6">
    <location>
        <begin position="62"/>
        <end position="116"/>
    </location>
</feature>
<name>A0A6I9X9J2_9HYME</name>
<dbReference type="GeneID" id="105429841"/>
<dbReference type="RefSeq" id="XP_011641341.1">
    <property type="nucleotide sequence ID" value="XM_011643039.2"/>
</dbReference>
<dbReference type="InterPro" id="IPR047153">
    <property type="entry name" value="TRIM45/56/19-like"/>
</dbReference>
<reference evidence="9" key="1">
    <citation type="submission" date="2025-08" db="UniProtKB">
        <authorList>
            <consortium name="RefSeq"/>
        </authorList>
    </citation>
    <scope>IDENTIFICATION</scope>
</reference>
<evidence type="ECO:0000313" key="8">
    <source>
        <dbReference type="Proteomes" id="UP000504615"/>
    </source>
</evidence>
<keyword evidence="2 4" id="KW-0863">Zinc-finger</keyword>
<gene>
    <name evidence="9" type="primary">LOC105429841</name>
</gene>
<dbReference type="InterPro" id="IPR013083">
    <property type="entry name" value="Znf_RING/FYVE/PHD"/>
</dbReference>
<feature type="region of interest" description="Disordered" evidence="5">
    <location>
        <begin position="1"/>
        <end position="20"/>
    </location>
</feature>
<dbReference type="PANTHER" id="PTHR25462:SF306">
    <property type="entry name" value="TRIPARTITE MOTIF CONTAINING 9"/>
    <property type="match status" value="1"/>
</dbReference>
<dbReference type="PROSITE" id="PS00518">
    <property type="entry name" value="ZF_RING_1"/>
    <property type="match status" value="1"/>
</dbReference>
<dbReference type="GO" id="GO:0061630">
    <property type="term" value="F:ubiquitin protein ligase activity"/>
    <property type="evidence" value="ECO:0007669"/>
    <property type="project" value="TreeGrafter"/>
</dbReference>
<feature type="domain" description="B box-type" evidence="7">
    <location>
        <begin position="225"/>
        <end position="261"/>
    </location>
</feature>
<keyword evidence="8" id="KW-1185">Reference proteome</keyword>
<evidence type="ECO:0000256" key="5">
    <source>
        <dbReference type="SAM" id="MobiDB-lite"/>
    </source>
</evidence>
<organism evidence="8 9">
    <name type="scientific">Pogonomyrmex barbatus</name>
    <name type="common">red harvester ant</name>
    <dbReference type="NCBI Taxonomy" id="144034"/>
    <lineage>
        <taxon>Eukaryota</taxon>
        <taxon>Metazoa</taxon>
        <taxon>Ecdysozoa</taxon>
        <taxon>Arthropoda</taxon>
        <taxon>Hexapoda</taxon>
        <taxon>Insecta</taxon>
        <taxon>Pterygota</taxon>
        <taxon>Neoptera</taxon>
        <taxon>Endopterygota</taxon>
        <taxon>Hymenoptera</taxon>
        <taxon>Apocrita</taxon>
        <taxon>Aculeata</taxon>
        <taxon>Formicoidea</taxon>
        <taxon>Formicidae</taxon>
        <taxon>Myrmicinae</taxon>
        <taxon>Pogonomyrmex</taxon>
    </lineage>
</organism>
<dbReference type="AlphaFoldDB" id="A0A6I9X9J2"/>
<dbReference type="InterPro" id="IPR000315">
    <property type="entry name" value="Znf_B-box"/>
</dbReference>
<feature type="domain" description="B box-type" evidence="7">
    <location>
        <begin position="167"/>
        <end position="211"/>
    </location>
</feature>
<evidence type="ECO:0000256" key="2">
    <source>
        <dbReference type="ARBA" id="ARBA00022771"/>
    </source>
</evidence>
<dbReference type="SMART" id="SM00184">
    <property type="entry name" value="RING"/>
    <property type="match status" value="1"/>
</dbReference>
<dbReference type="OrthoDB" id="5800423at2759"/>
<accession>A0A6I9X9J2</accession>
<dbReference type="KEGG" id="pbar:105429841"/>
<dbReference type="PANTHER" id="PTHR25462">
    <property type="entry name" value="BONUS, ISOFORM C-RELATED"/>
    <property type="match status" value="1"/>
</dbReference>
<sequence>MNNLSGANCRQRGGHTPRVYSRSISRKMHPYVTEISRTNTTRNQSLSVYHEVPSTKLKNVVCVFCKKKFYLPDLSNLNLNGSISKGTLIPLLLKCGHPVCSKCANTTNIKKCPSCDKILQDNGQKSLLPLNLYALGLIVSSHNRPLENDDEDFKFCHKLSTQLRQIARQGCCHECGNQAHVNCPQCMALYCHCCYSKIHGRALQSHTQIPINNGDSNPGSILNSCSSTCSEQLSYFCNDCNVACCSNCTLCLHKLHDYVALSEKNEMLMFEFNKVYNCIEETLQRVHKTKEVRNSINQFSFGE</sequence>
<dbReference type="InterPro" id="IPR001841">
    <property type="entry name" value="Znf_RING"/>
</dbReference>
<dbReference type="Gene3D" id="3.30.160.60">
    <property type="entry name" value="Classic Zinc Finger"/>
    <property type="match status" value="1"/>
</dbReference>
<dbReference type="SUPFAM" id="SSF57845">
    <property type="entry name" value="B-box zinc-binding domain"/>
    <property type="match status" value="1"/>
</dbReference>
<dbReference type="GO" id="GO:0008270">
    <property type="term" value="F:zinc ion binding"/>
    <property type="evidence" value="ECO:0007669"/>
    <property type="project" value="UniProtKB-KW"/>
</dbReference>
<dbReference type="Gene3D" id="3.30.40.10">
    <property type="entry name" value="Zinc/RING finger domain, C3HC4 (zinc finger)"/>
    <property type="match status" value="1"/>
</dbReference>
<dbReference type="PROSITE" id="PS50119">
    <property type="entry name" value="ZF_BBOX"/>
    <property type="match status" value="2"/>
</dbReference>
<evidence type="ECO:0000259" key="6">
    <source>
        <dbReference type="PROSITE" id="PS50089"/>
    </source>
</evidence>
<dbReference type="Proteomes" id="UP000504615">
    <property type="component" value="Unplaced"/>
</dbReference>
<keyword evidence="3" id="KW-0862">Zinc</keyword>
<keyword evidence="1" id="KW-0479">Metal-binding</keyword>
<evidence type="ECO:0000256" key="1">
    <source>
        <dbReference type="ARBA" id="ARBA00022723"/>
    </source>
</evidence>
<dbReference type="PROSITE" id="PS50089">
    <property type="entry name" value="ZF_RING_2"/>
    <property type="match status" value="1"/>
</dbReference>
<protein>
    <submittedName>
        <fullName evidence="9">Uncharacterized protein LOC105429841 isoform X1</fullName>
    </submittedName>
</protein>
<evidence type="ECO:0000313" key="9">
    <source>
        <dbReference type="RefSeq" id="XP_011641341.1"/>
    </source>
</evidence>
<evidence type="ECO:0000256" key="3">
    <source>
        <dbReference type="ARBA" id="ARBA00022833"/>
    </source>
</evidence>
<dbReference type="InterPro" id="IPR017907">
    <property type="entry name" value="Znf_RING_CS"/>
</dbReference>
<proteinExistence type="predicted"/>
<evidence type="ECO:0000259" key="7">
    <source>
        <dbReference type="PROSITE" id="PS50119"/>
    </source>
</evidence>
<dbReference type="CTD" id="42236"/>